<dbReference type="Pfam" id="PF21863">
    <property type="entry name" value="HTH_67"/>
    <property type="match status" value="1"/>
</dbReference>
<dbReference type="EMBL" id="CP075371">
    <property type="protein sequence ID" value="QVT78261.1"/>
    <property type="molecule type" value="Genomic_DNA"/>
</dbReference>
<dbReference type="InterPro" id="IPR054058">
    <property type="entry name" value="HTH_67"/>
</dbReference>
<protein>
    <recommendedName>
        <fullName evidence="3">SalK</fullName>
    </recommendedName>
</protein>
<dbReference type="Proteomes" id="UP000679307">
    <property type="component" value="Chromosome"/>
</dbReference>
<organism evidence="1 2">
    <name type="scientific">Nocardioides aquaticus</name>
    <dbReference type="NCBI Taxonomy" id="160826"/>
    <lineage>
        <taxon>Bacteria</taxon>
        <taxon>Bacillati</taxon>
        <taxon>Actinomycetota</taxon>
        <taxon>Actinomycetes</taxon>
        <taxon>Propionibacteriales</taxon>
        <taxon>Nocardioidaceae</taxon>
        <taxon>Nocardioides</taxon>
    </lineage>
</organism>
<reference evidence="1 2" key="1">
    <citation type="submission" date="2021-05" db="EMBL/GenBank/DDBJ databases">
        <title>Complete genome of Nocardioides aquaticus KCTC 9944T isolated from meromictic and hypersaline Ekho Lake, Antarctica.</title>
        <authorList>
            <person name="Hwang K."/>
            <person name="Kim K.M."/>
            <person name="Choe H."/>
        </authorList>
    </citation>
    <scope>NUCLEOTIDE SEQUENCE [LARGE SCALE GENOMIC DNA]</scope>
    <source>
        <strain evidence="1 2">KCTC 9944</strain>
    </source>
</reference>
<gene>
    <name evidence="1" type="ORF">ENKNEFLB_00634</name>
</gene>
<name>A0ABX8ECT6_9ACTN</name>
<proteinExistence type="predicted"/>
<keyword evidence="2" id="KW-1185">Reference proteome</keyword>
<dbReference type="NCBIfam" id="NF047719">
    <property type="entry name" value="SCO6745_fam_HTH"/>
    <property type="match status" value="1"/>
</dbReference>
<evidence type="ECO:0000313" key="2">
    <source>
        <dbReference type="Proteomes" id="UP000679307"/>
    </source>
</evidence>
<evidence type="ECO:0000313" key="1">
    <source>
        <dbReference type="EMBL" id="QVT78261.1"/>
    </source>
</evidence>
<accession>A0ABX8ECT6</accession>
<sequence>MDAHDAGRTARSLETLHALCYFSAEVESSLVDLGLRKGRMCYFAGRAAPMGRVGGGPVTATFYVFNPSLVGHFIPSAWEIASPEDVHEARYRGVDAAYRHLLGDDVLGSAEMLEAAGIARELAEGCTPEGRALHAAHADMAWPEEPHLVLFHALTLVREHRGDGHVAALLHAGLSGREALVSHTATGKGFTVAAAQATRGWSAEEWQASVDALTDRGLMTPGGDLTDDGTALRTQVEAETDRLGLAPWAALGEEKATRLRELARPFAKQAVAAGAFPGGVFA</sequence>
<dbReference type="RefSeq" id="WP_214057867.1">
    <property type="nucleotide sequence ID" value="NZ_BAAAHS010000093.1"/>
</dbReference>
<evidence type="ECO:0008006" key="3">
    <source>
        <dbReference type="Google" id="ProtNLM"/>
    </source>
</evidence>